<feature type="transmembrane region" description="Helical" evidence="2">
    <location>
        <begin position="44"/>
        <end position="67"/>
    </location>
</feature>
<keyword evidence="2" id="KW-0472">Membrane</keyword>
<comment type="caution">
    <text evidence="4">The sequence shown here is derived from an EMBL/GenBank/DDBJ whole genome shotgun (WGS) entry which is preliminary data.</text>
</comment>
<evidence type="ECO:0000256" key="1">
    <source>
        <dbReference type="ARBA" id="ARBA00022612"/>
    </source>
</evidence>
<keyword evidence="1" id="KW-1188">Viral release from host cell</keyword>
<sequence length="315" mass="34056">MAGASNIRAGAAYVEIFVRNARFLRGLNQASQRLRAFGKSAQMVGMQMLMIGGAMAAPFILAAKTFMGFSDQMLMVKGLVRATTAEYERLHAVIKKLGRTRPFMASEIAGMAVQLGRANFSASEIEAALDPIIDLARATGTELPEATEIAADALRAFQLPATEMTYVVDVLTAAANGSSQTLTDLGESMKYAQQIAPEFNQSLKDTAEMLAILATLGLKGSMAGTSSRRMMVAFADPDKLKTIVKDWDVAVEHIVNGERKVRPMIDILADLARAAEGMSSLKKAQLFRELFNIRAMGAGLKLGQAQAKIFDRLRE</sequence>
<keyword evidence="2" id="KW-0812">Transmembrane</keyword>
<dbReference type="EMBL" id="LAZR01024456">
    <property type="protein sequence ID" value="KKL75079.1"/>
    <property type="molecule type" value="Genomic_DNA"/>
</dbReference>
<dbReference type="PANTHER" id="PTHR37813">
    <property type="entry name" value="FELS-2 PROPHAGE PROTEIN"/>
    <property type="match status" value="1"/>
</dbReference>
<evidence type="ECO:0000256" key="2">
    <source>
        <dbReference type="SAM" id="Phobius"/>
    </source>
</evidence>
<dbReference type="Pfam" id="PF10145">
    <property type="entry name" value="PhageMin_Tail"/>
    <property type="match status" value="1"/>
</dbReference>
<feature type="non-terminal residue" evidence="4">
    <location>
        <position position="315"/>
    </location>
</feature>
<keyword evidence="2" id="KW-1133">Transmembrane helix</keyword>
<evidence type="ECO:0000259" key="3">
    <source>
        <dbReference type="Pfam" id="PF10145"/>
    </source>
</evidence>
<proteinExistence type="predicted"/>
<reference evidence="4" key="1">
    <citation type="journal article" date="2015" name="Nature">
        <title>Complex archaea that bridge the gap between prokaryotes and eukaryotes.</title>
        <authorList>
            <person name="Spang A."/>
            <person name="Saw J.H."/>
            <person name="Jorgensen S.L."/>
            <person name="Zaremba-Niedzwiedzka K."/>
            <person name="Martijn J."/>
            <person name="Lind A.E."/>
            <person name="van Eijk R."/>
            <person name="Schleper C."/>
            <person name="Guy L."/>
            <person name="Ettema T.J."/>
        </authorList>
    </citation>
    <scope>NUCLEOTIDE SEQUENCE</scope>
</reference>
<dbReference type="PANTHER" id="PTHR37813:SF1">
    <property type="entry name" value="FELS-2 PROPHAGE PROTEIN"/>
    <property type="match status" value="1"/>
</dbReference>
<organism evidence="4">
    <name type="scientific">marine sediment metagenome</name>
    <dbReference type="NCBI Taxonomy" id="412755"/>
    <lineage>
        <taxon>unclassified sequences</taxon>
        <taxon>metagenomes</taxon>
        <taxon>ecological metagenomes</taxon>
    </lineage>
</organism>
<evidence type="ECO:0000313" key="4">
    <source>
        <dbReference type="EMBL" id="KKL75079.1"/>
    </source>
</evidence>
<gene>
    <name evidence="4" type="ORF">LCGC14_2058510</name>
</gene>
<name>A0A0F9ELZ4_9ZZZZ</name>
<dbReference type="NCBIfam" id="TIGR01760">
    <property type="entry name" value="tape_meas_TP901"/>
    <property type="match status" value="1"/>
</dbReference>
<protein>
    <recommendedName>
        <fullName evidence="3">Phage tail tape measure protein domain-containing protein</fullName>
    </recommendedName>
</protein>
<feature type="domain" description="Phage tail tape measure protein" evidence="3">
    <location>
        <begin position="94"/>
        <end position="291"/>
    </location>
</feature>
<dbReference type="InterPro" id="IPR010090">
    <property type="entry name" value="Phage_tape_meas"/>
</dbReference>
<dbReference type="AlphaFoldDB" id="A0A0F9ELZ4"/>
<accession>A0A0F9ELZ4</accession>